<gene>
    <name evidence="14" type="ORF">PTE31013_02888</name>
</gene>
<dbReference type="EC" id="4.3.1.17" evidence="11"/>
<comment type="catalytic activity">
    <reaction evidence="10 11">
        <text>L-serine = pyruvate + NH4(+)</text>
        <dbReference type="Rhea" id="RHEA:19169"/>
        <dbReference type="ChEBI" id="CHEBI:15361"/>
        <dbReference type="ChEBI" id="CHEBI:28938"/>
        <dbReference type="ChEBI" id="CHEBI:33384"/>
        <dbReference type="EC" id="4.3.1.17"/>
    </reaction>
</comment>
<dbReference type="InterPro" id="IPR029009">
    <property type="entry name" value="ASB_dom_sf"/>
</dbReference>
<dbReference type="Gene3D" id="3.30.1330.90">
    <property type="entry name" value="D-3-phosphoglycerate dehydrogenase, domain 3"/>
    <property type="match status" value="1"/>
</dbReference>
<keyword evidence="8 11" id="KW-0411">Iron-sulfur</keyword>
<dbReference type="GO" id="GO:0051539">
    <property type="term" value="F:4 iron, 4 sulfur cluster binding"/>
    <property type="evidence" value="ECO:0007669"/>
    <property type="project" value="UniProtKB-UniRule"/>
</dbReference>
<dbReference type="GO" id="GO:0046872">
    <property type="term" value="F:metal ion binding"/>
    <property type="evidence" value="ECO:0007669"/>
    <property type="project" value="UniProtKB-KW"/>
</dbReference>
<evidence type="ECO:0000256" key="11">
    <source>
        <dbReference type="RuleBase" id="RU366059"/>
    </source>
</evidence>
<dbReference type="Pfam" id="PF03313">
    <property type="entry name" value="SDH_alpha"/>
    <property type="match status" value="1"/>
</dbReference>
<dbReference type="RefSeq" id="WP_150613479.1">
    <property type="nucleotide sequence ID" value="NZ_CABPRU010000006.1"/>
</dbReference>
<dbReference type="Pfam" id="PF03315">
    <property type="entry name" value="SDH_beta"/>
    <property type="match status" value="1"/>
</dbReference>
<dbReference type="Proteomes" id="UP000334380">
    <property type="component" value="Unassembled WGS sequence"/>
</dbReference>
<dbReference type="InterPro" id="IPR051318">
    <property type="entry name" value="Fe-S_L-Ser"/>
</dbReference>
<comment type="cofactor">
    <cofactor evidence="1 11">
        <name>[4Fe-4S] cluster</name>
        <dbReference type="ChEBI" id="CHEBI:49883"/>
    </cofactor>
</comment>
<feature type="domain" description="Serine dehydratase beta chain" evidence="13">
    <location>
        <begin position="4"/>
        <end position="156"/>
    </location>
</feature>
<keyword evidence="9 11" id="KW-0456">Lyase</keyword>
<dbReference type="InterPro" id="IPR004644">
    <property type="entry name" value="Fe-S_L-Ser_mono"/>
</dbReference>
<dbReference type="SUPFAM" id="SSF143548">
    <property type="entry name" value="Serine metabolism enzymes domain"/>
    <property type="match status" value="1"/>
</dbReference>
<accession>A0A5E4VXU3</accession>
<keyword evidence="6 11" id="KW-0479">Metal-binding</keyword>
<dbReference type="AlphaFoldDB" id="A0A5E4VXU3"/>
<keyword evidence="15" id="KW-1185">Reference proteome</keyword>
<dbReference type="EMBL" id="CABPRU010000006">
    <property type="protein sequence ID" value="VVE15685.1"/>
    <property type="molecule type" value="Genomic_DNA"/>
</dbReference>
<reference evidence="14 15" key="1">
    <citation type="submission" date="2019-08" db="EMBL/GenBank/DDBJ databases">
        <authorList>
            <person name="Peeters C."/>
        </authorList>
    </citation>
    <scope>NUCLEOTIDE SEQUENCE [LARGE SCALE GENOMIC DNA]</scope>
    <source>
        <strain evidence="14 15">LMG 31013</strain>
    </source>
</reference>
<keyword evidence="7 11" id="KW-0408">Iron</keyword>
<dbReference type="FunFam" id="3.30.1330.90:FF:000001">
    <property type="entry name" value="L-serine ammonia-lyase 1"/>
    <property type="match status" value="1"/>
</dbReference>
<evidence type="ECO:0000256" key="5">
    <source>
        <dbReference type="ARBA" id="ARBA00022485"/>
    </source>
</evidence>
<evidence type="ECO:0000256" key="6">
    <source>
        <dbReference type="ARBA" id="ARBA00022723"/>
    </source>
</evidence>
<evidence type="ECO:0000259" key="12">
    <source>
        <dbReference type="Pfam" id="PF03313"/>
    </source>
</evidence>
<evidence type="ECO:0000256" key="10">
    <source>
        <dbReference type="ARBA" id="ARBA00049406"/>
    </source>
</evidence>
<evidence type="ECO:0000256" key="7">
    <source>
        <dbReference type="ARBA" id="ARBA00023004"/>
    </source>
</evidence>
<evidence type="ECO:0000256" key="1">
    <source>
        <dbReference type="ARBA" id="ARBA00001966"/>
    </source>
</evidence>
<comment type="pathway">
    <text evidence="2">Carbohydrate biosynthesis; gluconeogenesis.</text>
</comment>
<dbReference type="PANTHER" id="PTHR30182:SF1">
    <property type="entry name" value="L-SERINE DEHYDRATASE 1"/>
    <property type="match status" value="1"/>
</dbReference>
<comment type="similarity">
    <text evidence="3 11">Belongs to the iron-sulfur dependent L-serine dehydratase family.</text>
</comment>
<dbReference type="GO" id="GO:0009063">
    <property type="term" value="P:amino acid catabolic process"/>
    <property type="evidence" value="ECO:0007669"/>
    <property type="project" value="UniProtKB-ARBA"/>
</dbReference>
<evidence type="ECO:0000256" key="4">
    <source>
        <dbReference type="ARBA" id="ARBA00022432"/>
    </source>
</evidence>
<protein>
    <recommendedName>
        <fullName evidence="11">L-serine dehydratase</fullName>
        <ecNumber evidence="11">4.3.1.17</ecNumber>
    </recommendedName>
</protein>
<evidence type="ECO:0000313" key="14">
    <source>
        <dbReference type="EMBL" id="VVE15685.1"/>
    </source>
</evidence>
<dbReference type="InterPro" id="IPR005131">
    <property type="entry name" value="Ser_deHydtase_bsu"/>
</dbReference>
<evidence type="ECO:0000259" key="13">
    <source>
        <dbReference type="Pfam" id="PF03315"/>
    </source>
</evidence>
<proteinExistence type="inferred from homology"/>
<dbReference type="GO" id="GO:0006094">
    <property type="term" value="P:gluconeogenesis"/>
    <property type="evidence" value="ECO:0007669"/>
    <property type="project" value="UniProtKB-KW"/>
</dbReference>
<feature type="domain" description="Serine dehydratase-like alpha subunit" evidence="12">
    <location>
        <begin position="188"/>
        <end position="463"/>
    </location>
</feature>
<dbReference type="OrthoDB" id="9805537at2"/>
<name>A0A5E4VXU3_9BURK</name>
<keyword evidence="4 11" id="KW-0312">Gluconeogenesis</keyword>
<dbReference type="InterPro" id="IPR005130">
    <property type="entry name" value="Ser_deHydtase-like_asu"/>
</dbReference>
<evidence type="ECO:0000256" key="8">
    <source>
        <dbReference type="ARBA" id="ARBA00023014"/>
    </source>
</evidence>
<dbReference type="GO" id="GO:0003941">
    <property type="term" value="F:L-serine ammonia-lyase activity"/>
    <property type="evidence" value="ECO:0007669"/>
    <property type="project" value="UniProtKB-UniRule"/>
</dbReference>
<dbReference type="PANTHER" id="PTHR30182">
    <property type="entry name" value="L-SERINE DEHYDRATASE"/>
    <property type="match status" value="1"/>
</dbReference>
<evidence type="ECO:0000256" key="9">
    <source>
        <dbReference type="ARBA" id="ARBA00023239"/>
    </source>
</evidence>
<organism evidence="14 15">
    <name type="scientific">Pandoraea terrigena</name>
    <dbReference type="NCBI Taxonomy" id="2508292"/>
    <lineage>
        <taxon>Bacteria</taxon>
        <taxon>Pseudomonadati</taxon>
        <taxon>Pseudomonadota</taxon>
        <taxon>Betaproteobacteria</taxon>
        <taxon>Burkholderiales</taxon>
        <taxon>Burkholderiaceae</taxon>
        <taxon>Pandoraea</taxon>
    </lineage>
</organism>
<dbReference type="NCBIfam" id="TIGR00720">
    <property type="entry name" value="sda_mono"/>
    <property type="match status" value="1"/>
</dbReference>
<keyword evidence="5 11" id="KW-0004">4Fe-4S</keyword>
<sequence>MAVSVFDLFKVGIGPSSSHTVGPMRAALMFVQGLERDGLLPQVATLRAELYGSLGATGKGHGTDKGVLLGFMGEAPDTVDPATIAGRLVTLRRAKVLSILGKHEVPFVEKEHMVFYRREAMAEHPNGMKFHAFDAEGNKLREGRYLSVGGGFVVTAGASNTQVLAAHDQLPYPFRTGKELLEMCRASGKTIAQLMWENEKVWHHGDAETAEADIRRGLLNIWNVMQSCVARGCGIGNDDADGELPGPLHVRRRAPELYRQLTQRAERTLSDPLSVMDWVNLYAIAVNEENAAGGRVVTAPTNGAAGIIPSVLHYYDRFVHGANEQGVIDFLLTAGAIGILYKLNASISGAEVGCQGEVGVACSMAAGALAAVQGGTVEQVENAAEIGMEHNLGLTCDPVGGLVQIPCIERNAMASVKAVNAARMALRGDGAHYVSLDSVIKTMRETGADMKTKYKETARGGLAVNIVEC</sequence>
<evidence type="ECO:0000256" key="3">
    <source>
        <dbReference type="ARBA" id="ARBA00008636"/>
    </source>
</evidence>
<evidence type="ECO:0000256" key="2">
    <source>
        <dbReference type="ARBA" id="ARBA00004742"/>
    </source>
</evidence>
<evidence type="ECO:0000313" key="15">
    <source>
        <dbReference type="Proteomes" id="UP000334380"/>
    </source>
</evidence>